<evidence type="ECO:0000256" key="6">
    <source>
        <dbReference type="PROSITE-ProRule" id="PRU01211"/>
    </source>
</evidence>
<evidence type="ECO:0000259" key="7">
    <source>
        <dbReference type="PROSITE" id="PS51864"/>
    </source>
</evidence>
<keyword evidence="5 6" id="KW-0482">Metalloprotease</keyword>
<dbReference type="InterPro" id="IPR024079">
    <property type="entry name" value="MetalloPept_cat_dom_sf"/>
</dbReference>
<dbReference type="PANTHER" id="PTHR10127">
    <property type="entry name" value="DISCOIDIN, CUB, EGF, LAMININ , AND ZINC METALLOPROTEASE DOMAIN CONTAINING"/>
    <property type="match status" value="1"/>
</dbReference>
<dbReference type="SMART" id="SM00235">
    <property type="entry name" value="ZnMc"/>
    <property type="match status" value="1"/>
</dbReference>
<comment type="caution">
    <text evidence="6">Lacks conserved residue(s) required for the propagation of feature annotation.</text>
</comment>
<dbReference type="PRINTS" id="PR00480">
    <property type="entry name" value="ASTACIN"/>
</dbReference>
<feature type="binding site" evidence="6">
    <location>
        <position position="170"/>
    </location>
    <ligand>
        <name>Zn(2+)</name>
        <dbReference type="ChEBI" id="CHEBI:29105"/>
        <note>catalytic</note>
    </ligand>
</feature>
<keyword evidence="9" id="KW-1185">Reference proteome</keyword>
<evidence type="ECO:0000256" key="2">
    <source>
        <dbReference type="ARBA" id="ARBA00022723"/>
    </source>
</evidence>
<dbReference type="EMBL" id="BAABFT010000002">
    <property type="protein sequence ID" value="GAA4313799.1"/>
    <property type="molecule type" value="Genomic_DNA"/>
</dbReference>
<keyword evidence="4 6" id="KW-0862">Zinc</keyword>
<evidence type="ECO:0000256" key="5">
    <source>
        <dbReference type="ARBA" id="ARBA00023049"/>
    </source>
</evidence>
<evidence type="ECO:0000313" key="9">
    <source>
        <dbReference type="Proteomes" id="UP001500582"/>
    </source>
</evidence>
<sequence>MLLTALLVNGCKKDSTLTNLSKTETKSDRETITLEMKDGTTMHVEKINGEYIIGGDVVLTREQFNYFKSKSKQGGLVTQAVYINDLLKLWPNKTVYYKISNSINNQAILDAINYIHNTVGIIFVTRTNQNNYIDFVGNPSQGAGSSALGMIGNRQEIKLANSISYGTVVHEICHSLGMYHEQARSDRGTYINVNYGNINDDWKPQYDIVNTGVPHGSFDFYSIMLYPSFSSDAAKNGSTTPQMTRLDGTTWDSQRQYLTTGDINALNYIYNPPYYVKAIMQIIPELSYGDATYSHAEASVHFYIYDNTNRTVPKILTTPLNVNVIEQTGTYPDSFGSPPTITNTYYYVTIPAGVSSYTPAYLTNRVVSEQSFSYDGMAYAGSFYKTFASFPGFGYQQ</sequence>
<dbReference type="Pfam" id="PF01400">
    <property type="entry name" value="Astacin"/>
    <property type="match status" value="1"/>
</dbReference>
<comment type="caution">
    <text evidence="8">The sequence shown here is derived from an EMBL/GenBank/DDBJ whole genome shotgun (WGS) entry which is preliminary data.</text>
</comment>
<keyword evidence="1 6" id="KW-0645">Protease</keyword>
<dbReference type="InterPro" id="IPR006026">
    <property type="entry name" value="Peptidase_Metallo"/>
</dbReference>
<dbReference type="Gene3D" id="3.40.390.10">
    <property type="entry name" value="Collagenase (Catalytic Domain)"/>
    <property type="match status" value="1"/>
</dbReference>
<feature type="binding site" evidence="6">
    <location>
        <position position="180"/>
    </location>
    <ligand>
        <name>Zn(2+)</name>
        <dbReference type="ChEBI" id="CHEBI:29105"/>
        <note>catalytic</note>
    </ligand>
</feature>
<dbReference type="Proteomes" id="UP001500582">
    <property type="component" value="Unassembled WGS sequence"/>
</dbReference>
<dbReference type="PROSITE" id="PS51864">
    <property type="entry name" value="ASTACIN"/>
    <property type="match status" value="1"/>
</dbReference>
<dbReference type="PANTHER" id="PTHR10127:SF780">
    <property type="entry name" value="METALLOENDOPEPTIDASE"/>
    <property type="match status" value="1"/>
</dbReference>
<gene>
    <name evidence="8" type="ORF">GCM10023149_09700</name>
</gene>
<name>A0ABP8FZ24_9SPHI</name>
<keyword evidence="2 6" id="KW-0479">Metal-binding</keyword>
<reference evidence="9" key="1">
    <citation type="journal article" date="2019" name="Int. J. Syst. Evol. Microbiol.">
        <title>The Global Catalogue of Microorganisms (GCM) 10K type strain sequencing project: providing services to taxonomists for standard genome sequencing and annotation.</title>
        <authorList>
            <consortium name="The Broad Institute Genomics Platform"/>
            <consortium name="The Broad Institute Genome Sequencing Center for Infectious Disease"/>
            <person name="Wu L."/>
            <person name="Ma J."/>
        </authorList>
    </citation>
    <scope>NUCLEOTIDE SEQUENCE [LARGE SCALE GENOMIC DNA]</scope>
    <source>
        <strain evidence="9">JCM 17705</strain>
    </source>
</reference>
<feature type="active site" evidence="6">
    <location>
        <position position="171"/>
    </location>
</feature>
<evidence type="ECO:0000313" key="8">
    <source>
        <dbReference type="EMBL" id="GAA4313799.1"/>
    </source>
</evidence>
<accession>A0ABP8FZ24</accession>
<evidence type="ECO:0000256" key="1">
    <source>
        <dbReference type="ARBA" id="ARBA00022670"/>
    </source>
</evidence>
<evidence type="ECO:0000256" key="4">
    <source>
        <dbReference type="ARBA" id="ARBA00022833"/>
    </source>
</evidence>
<feature type="domain" description="Peptidase M12A" evidence="7">
    <location>
        <begin position="79"/>
        <end position="273"/>
    </location>
</feature>
<comment type="cofactor">
    <cofactor evidence="6">
        <name>Zn(2+)</name>
        <dbReference type="ChEBI" id="CHEBI:29105"/>
    </cofactor>
    <text evidence="6">Binds 1 zinc ion per subunit.</text>
</comment>
<evidence type="ECO:0000256" key="3">
    <source>
        <dbReference type="ARBA" id="ARBA00022801"/>
    </source>
</evidence>
<dbReference type="InterPro" id="IPR001506">
    <property type="entry name" value="Peptidase_M12A"/>
</dbReference>
<feature type="binding site" evidence="6">
    <location>
        <position position="174"/>
    </location>
    <ligand>
        <name>Zn(2+)</name>
        <dbReference type="ChEBI" id="CHEBI:29105"/>
        <note>catalytic</note>
    </ligand>
</feature>
<keyword evidence="3 6" id="KW-0378">Hydrolase</keyword>
<organism evidence="8 9">
    <name type="scientific">Mucilaginibacter gynuensis</name>
    <dbReference type="NCBI Taxonomy" id="1302236"/>
    <lineage>
        <taxon>Bacteria</taxon>
        <taxon>Pseudomonadati</taxon>
        <taxon>Bacteroidota</taxon>
        <taxon>Sphingobacteriia</taxon>
        <taxon>Sphingobacteriales</taxon>
        <taxon>Sphingobacteriaceae</taxon>
        <taxon>Mucilaginibacter</taxon>
    </lineage>
</organism>
<protein>
    <recommendedName>
        <fullName evidence="7">Peptidase M12A domain-containing protein</fullName>
    </recommendedName>
</protein>
<proteinExistence type="predicted"/>
<dbReference type="SUPFAM" id="SSF55486">
    <property type="entry name" value="Metalloproteases ('zincins'), catalytic domain"/>
    <property type="match status" value="1"/>
</dbReference>